<dbReference type="Pfam" id="PF03795">
    <property type="entry name" value="YCII"/>
    <property type="match status" value="1"/>
</dbReference>
<dbReference type="Proteomes" id="UP001612812">
    <property type="component" value="Unassembled WGS sequence"/>
</dbReference>
<keyword evidence="4" id="KW-1185">Reference proteome</keyword>
<accession>A0ABW7ZJG6</accession>
<dbReference type="SUPFAM" id="SSF54909">
    <property type="entry name" value="Dimeric alpha+beta barrel"/>
    <property type="match status" value="1"/>
</dbReference>
<sequence>MRYALIICDDESDRRGPVELVGDPRHVAWIDYLDGRGITLLDGVRLRSSTDSTTVRARNGETLISDGPFVEAKEQIGGFALIECANLDDAIEAAARHPFAAHGVVEVRPVWDE</sequence>
<dbReference type="RefSeq" id="WP_396762422.1">
    <property type="nucleotide sequence ID" value="NZ_JBITLA010000003.1"/>
</dbReference>
<evidence type="ECO:0000259" key="2">
    <source>
        <dbReference type="Pfam" id="PF03795"/>
    </source>
</evidence>
<gene>
    <name evidence="3" type="ORF">ACIBP4_11895</name>
</gene>
<evidence type="ECO:0000313" key="3">
    <source>
        <dbReference type="EMBL" id="MFI7262993.1"/>
    </source>
</evidence>
<dbReference type="PANTHER" id="PTHR35174:SF3">
    <property type="entry name" value="BLL7171 PROTEIN"/>
    <property type="match status" value="1"/>
</dbReference>
<organism evidence="3 4">
    <name type="scientific">Micromonospora maritima</name>
    <dbReference type="NCBI Taxonomy" id="986711"/>
    <lineage>
        <taxon>Bacteria</taxon>
        <taxon>Bacillati</taxon>
        <taxon>Actinomycetota</taxon>
        <taxon>Actinomycetes</taxon>
        <taxon>Micromonosporales</taxon>
        <taxon>Micromonosporaceae</taxon>
        <taxon>Micromonospora</taxon>
    </lineage>
</organism>
<reference evidence="3 4" key="1">
    <citation type="submission" date="2024-10" db="EMBL/GenBank/DDBJ databases">
        <title>The Natural Products Discovery Center: Release of the First 8490 Sequenced Strains for Exploring Actinobacteria Biosynthetic Diversity.</title>
        <authorList>
            <person name="Kalkreuter E."/>
            <person name="Kautsar S.A."/>
            <person name="Yang D."/>
            <person name="Bader C.D."/>
            <person name="Teijaro C.N."/>
            <person name="Fluegel L."/>
            <person name="Davis C.M."/>
            <person name="Simpson J.R."/>
            <person name="Lauterbach L."/>
            <person name="Steele A.D."/>
            <person name="Gui C."/>
            <person name="Meng S."/>
            <person name="Li G."/>
            <person name="Viehrig K."/>
            <person name="Ye F."/>
            <person name="Su P."/>
            <person name="Kiefer A.F."/>
            <person name="Nichols A."/>
            <person name="Cepeda A.J."/>
            <person name="Yan W."/>
            <person name="Fan B."/>
            <person name="Jiang Y."/>
            <person name="Adhikari A."/>
            <person name="Zheng C.-J."/>
            <person name="Schuster L."/>
            <person name="Cowan T.M."/>
            <person name="Smanski M.J."/>
            <person name="Chevrette M.G."/>
            <person name="De Carvalho L.P.S."/>
            <person name="Shen B."/>
        </authorList>
    </citation>
    <scope>NUCLEOTIDE SEQUENCE [LARGE SCALE GENOMIC DNA]</scope>
    <source>
        <strain evidence="3 4">NPDC049845</strain>
    </source>
</reference>
<feature type="domain" description="YCII-related" evidence="2">
    <location>
        <begin position="1"/>
        <end position="112"/>
    </location>
</feature>
<dbReference type="EMBL" id="JBITLE010000003">
    <property type="protein sequence ID" value="MFI7262993.1"/>
    <property type="molecule type" value="Genomic_DNA"/>
</dbReference>
<dbReference type="InterPro" id="IPR005545">
    <property type="entry name" value="YCII"/>
</dbReference>
<evidence type="ECO:0000256" key="1">
    <source>
        <dbReference type="ARBA" id="ARBA00007689"/>
    </source>
</evidence>
<protein>
    <submittedName>
        <fullName evidence="3">YciI family protein</fullName>
    </submittedName>
</protein>
<proteinExistence type="inferred from homology"/>
<dbReference type="Gene3D" id="3.30.70.1060">
    <property type="entry name" value="Dimeric alpha+beta barrel"/>
    <property type="match status" value="1"/>
</dbReference>
<comment type="caution">
    <text evidence="3">The sequence shown here is derived from an EMBL/GenBank/DDBJ whole genome shotgun (WGS) entry which is preliminary data.</text>
</comment>
<evidence type="ECO:0000313" key="4">
    <source>
        <dbReference type="Proteomes" id="UP001612812"/>
    </source>
</evidence>
<comment type="similarity">
    <text evidence="1">Belongs to the YciI family.</text>
</comment>
<dbReference type="InterPro" id="IPR011008">
    <property type="entry name" value="Dimeric_a/b-barrel"/>
</dbReference>
<name>A0ABW7ZJG6_9ACTN</name>
<dbReference type="PANTHER" id="PTHR35174">
    <property type="entry name" value="BLL7171 PROTEIN-RELATED"/>
    <property type="match status" value="1"/>
</dbReference>